<accession>A0AA40DCL4</accession>
<evidence type="ECO:0000313" key="3">
    <source>
        <dbReference type="EMBL" id="KAK0669048.1"/>
    </source>
</evidence>
<feature type="region of interest" description="Disordered" evidence="1">
    <location>
        <begin position="59"/>
        <end position="101"/>
    </location>
</feature>
<feature type="compositionally biased region" description="Basic and acidic residues" evidence="1">
    <location>
        <begin position="59"/>
        <end position="90"/>
    </location>
</feature>
<sequence>MSPTMLLARSARIAQPGDLEGPVVIGIAVGVTVLVVAIISVVCWFLFLRDKFNKGKREADLEDLERREEERLERNRKRVEEEVERREKMASGEGDGSVKAG</sequence>
<evidence type="ECO:0000313" key="4">
    <source>
        <dbReference type="Proteomes" id="UP001174997"/>
    </source>
</evidence>
<name>A0AA40DCL4_9PEZI</name>
<keyword evidence="2" id="KW-1133">Transmembrane helix</keyword>
<reference evidence="3" key="1">
    <citation type="submission" date="2023-06" db="EMBL/GenBank/DDBJ databases">
        <title>Genome-scale phylogeny and comparative genomics of the fungal order Sordariales.</title>
        <authorList>
            <consortium name="Lawrence Berkeley National Laboratory"/>
            <person name="Hensen N."/>
            <person name="Bonometti L."/>
            <person name="Westerberg I."/>
            <person name="Brannstrom I.O."/>
            <person name="Guillou S."/>
            <person name="Cros-Aarteil S."/>
            <person name="Calhoun S."/>
            <person name="Haridas S."/>
            <person name="Kuo A."/>
            <person name="Mondo S."/>
            <person name="Pangilinan J."/>
            <person name="Riley R."/>
            <person name="Labutti K."/>
            <person name="Andreopoulos B."/>
            <person name="Lipzen A."/>
            <person name="Chen C."/>
            <person name="Yanf M."/>
            <person name="Daum C."/>
            <person name="Ng V."/>
            <person name="Clum A."/>
            <person name="Steindorff A."/>
            <person name="Ohm R."/>
            <person name="Martin F."/>
            <person name="Silar P."/>
            <person name="Natvig D."/>
            <person name="Lalanne C."/>
            <person name="Gautier V."/>
            <person name="Ament-Velasquez S.L."/>
            <person name="Kruys A."/>
            <person name="Hutchinson M.I."/>
            <person name="Powell A.J."/>
            <person name="Barry K."/>
            <person name="Miller A.N."/>
            <person name="Grigoriev I.V."/>
            <person name="Debuchy R."/>
            <person name="Gladieux P."/>
            <person name="Thoren M.H."/>
            <person name="Johannesson H."/>
        </authorList>
    </citation>
    <scope>NUCLEOTIDE SEQUENCE</scope>
    <source>
        <strain evidence="3">CBS 307.81</strain>
    </source>
</reference>
<gene>
    <name evidence="3" type="ORF">QBC41DRAFT_302811</name>
</gene>
<dbReference type="Proteomes" id="UP001174997">
    <property type="component" value="Unassembled WGS sequence"/>
</dbReference>
<keyword evidence="4" id="KW-1185">Reference proteome</keyword>
<comment type="caution">
    <text evidence="3">The sequence shown here is derived from an EMBL/GenBank/DDBJ whole genome shotgun (WGS) entry which is preliminary data.</text>
</comment>
<dbReference type="AlphaFoldDB" id="A0AA40DCL4"/>
<keyword evidence="2" id="KW-0812">Transmembrane</keyword>
<organism evidence="3 4">
    <name type="scientific">Cercophora samala</name>
    <dbReference type="NCBI Taxonomy" id="330535"/>
    <lineage>
        <taxon>Eukaryota</taxon>
        <taxon>Fungi</taxon>
        <taxon>Dikarya</taxon>
        <taxon>Ascomycota</taxon>
        <taxon>Pezizomycotina</taxon>
        <taxon>Sordariomycetes</taxon>
        <taxon>Sordariomycetidae</taxon>
        <taxon>Sordariales</taxon>
        <taxon>Lasiosphaeriaceae</taxon>
        <taxon>Cercophora</taxon>
    </lineage>
</organism>
<evidence type="ECO:0000256" key="2">
    <source>
        <dbReference type="SAM" id="Phobius"/>
    </source>
</evidence>
<proteinExistence type="predicted"/>
<protein>
    <submittedName>
        <fullName evidence="3">Uncharacterized protein</fullName>
    </submittedName>
</protein>
<keyword evidence="2" id="KW-0472">Membrane</keyword>
<evidence type="ECO:0000256" key="1">
    <source>
        <dbReference type="SAM" id="MobiDB-lite"/>
    </source>
</evidence>
<feature type="transmembrane region" description="Helical" evidence="2">
    <location>
        <begin position="23"/>
        <end position="47"/>
    </location>
</feature>
<dbReference type="EMBL" id="JAULSY010000047">
    <property type="protein sequence ID" value="KAK0669048.1"/>
    <property type="molecule type" value="Genomic_DNA"/>
</dbReference>